<keyword evidence="3 5" id="KW-0521">NADP</keyword>
<dbReference type="HAMAP" id="MF_00818">
    <property type="entry name" value="QueF_type1"/>
    <property type="match status" value="1"/>
</dbReference>
<keyword evidence="7" id="KW-1185">Reference proteome</keyword>
<dbReference type="InterPro" id="IPR043133">
    <property type="entry name" value="GTP-CH-I_C/QueF"/>
</dbReference>
<dbReference type="InterPro" id="IPR050084">
    <property type="entry name" value="NADPH_dep_7-cyano-7-deazaG_red"/>
</dbReference>
<dbReference type="Gene3D" id="3.30.1130.10">
    <property type="match status" value="1"/>
</dbReference>
<dbReference type="Proteomes" id="UP000534294">
    <property type="component" value="Unassembled WGS sequence"/>
</dbReference>
<comment type="similarity">
    <text evidence="5">Belongs to the GTP cyclohydrolase I family. QueF type 1 subfamily.</text>
</comment>
<comment type="pathway">
    <text evidence="5">tRNA modification; tRNA-queuosine biosynthesis.</text>
</comment>
<feature type="active site" description="Thioimide intermediate" evidence="5">
    <location>
        <position position="53"/>
    </location>
</feature>
<reference evidence="6 7" key="1">
    <citation type="submission" date="2020-08" db="EMBL/GenBank/DDBJ databases">
        <title>Genomic Encyclopedia of Type Strains, Phase IV (KMG-IV): sequencing the most valuable type-strain genomes for metagenomic binning, comparative biology and taxonomic classification.</title>
        <authorList>
            <person name="Goeker M."/>
        </authorList>
    </citation>
    <scope>NUCLEOTIDE SEQUENCE [LARGE SCALE GENOMIC DNA]</scope>
    <source>
        <strain evidence="6 7">DSM 12251</strain>
    </source>
</reference>
<dbReference type="PIRSF" id="PIRSF027377">
    <property type="entry name" value="Nitrile_oxidored_QueF"/>
    <property type="match status" value="1"/>
</dbReference>
<dbReference type="Pfam" id="PF14489">
    <property type="entry name" value="QueF"/>
    <property type="match status" value="1"/>
</dbReference>
<comment type="caution">
    <text evidence="6">The sequence shown here is derived from an EMBL/GenBank/DDBJ whole genome shotgun (WGS) entry which is preliminary data.</text>
</comment>
<evidence type="ECO:0000256" key="4">
    <source>
        <dbReference type="ARBA" id="ARBA00023002"/>
    </source>
</evidence>
<comment type="function">
    <text evidence="5">Catalyzes the NADPH-dependent reduction of 7-cyano-7-deazaguanine (preQ0) to 7-aminomethyl-7-deazaguanine (preQ1).</text>
</comment>
<evidence type="ECO:0000313" key="6">
    <source>
        <dbReference type="EMBL" id="MBB5040238.1"/>
    </source>
</evidence>
<dbReference type="UniPathway" id="UPA00392"/>
<feature type="binding site" evidence="5">
    <location>
        <begin position="75"/>
        <end position="77"/>
    </location>
    <ligand>
        <name>substrate</name>
    </ligand>
</feature>
<gene>
    <name evidence="5" type="primary">queF</name>
    <name evidence="6" type="ORF">HNQ64_004519</name>
</gene>
<evidence type="ECO:0000313" key="7">
    <source>
        <dbReference type="Proteomes" id="UP000534294"/>
    </source>
</evidence>
<feature type="active site" description="Proton donor" evidence="5">
    <location>
        <position position="60"/>
    </location>
</feature>
<dbReference type="InterPro" id="IPR029500">
    <property type="entry name" value="QueF"/>
</dbReference>
<comment type="caution">
    <text evidence="5">Lacks conserved residue(s) required for the propagation of feature annotation.</text>
</comment>
<comment type="subcellular location">
    <subcellularLocation>
        <location evidence="5">Cytoplasm</location>
    </subcellularLocation>
</comment>
<dbReference type="SUPFAM" id="SSF55620">
    <property type="entry name" value="Tetrahydrobiopterin biosynthesis enzymes-like"/>
    <property type="match status" value="1"/>
</dbReference>
<evidence type="ECO:0000256" key="2">
    <source>
        <dbReference type="ARBA" id="ARBA00022785"/>
    </source>
</evidence>
<evidence type="ECO:0000256" key="3">
    <source>
        <dbReference type="ARBA" id="ARBA00022857"/>
    </source>
</evidence>
<dbReference type="InterPro" id="IPR016856">
    <property type="entry name" value="QueF_type1"/>
</dbReference>
<comment type="catalytic activity">
    <reaction evidence="5">
        <text>7-aminomethyl-7-carbaguanine + 2 NADP(+) = 7-cyano-7-carbaguanine + 2 NADPH + 3 H(+)</text>
        <dbReference type="Rhea" id="RHEA:13409"/>
        <dbReference type="ChEBI" id="CHEBI:15378"/>
        <dbReference type="ChEBI" id="CHEBI:45075"/>
        <dbReference type="ChEBI" id="CHEBI:57783"/>
        <dbReference type="ChEBI" id="CHEBI:58349"/>
        <dbReference type="ChEBI" id="CHEBI:58703"/>
        <dbReference type="EC" id="1.7.1.13"/>
    </reaction>
</comment>
<organism evidence="6 7">
    <name type="scientific">Prosthecobacter dejongeii</name>
    <dbReference type="NCBI Taxonomy" id="48465"/>
    <lineage>
        <taxon>Bacteria</taxon>
        <taxon>Pseudomonadati</taxon>
        <taxon>Verrucomicrobiota</taxon>
        <taxon>Verrucomicrobiia</taxon>
        <taxon>Verrucomicrobiales</taxon>
        <taxon>Verrucomicrobiaceae</taxon>
        <taxon>Prosthecobacter</taxon>
    </lineage>
</organism>
<name>A0A7W7YPZ1_9BACT</name>
<evidence type="ECO:0000256" key="1">
    <source>
        <dbReference type="ARBA" id="ARBA00022490"/>
    </source>
</evidence>
<protein>
    <recommendedName>
        <fullName evidence="5">NADPH-dependent 7-cyano-7-deazaguanine reductase</fullName>
        <ecNumber evidence="5">1.7.1.13</ecNumber>
    </recommendedName>
    <alternativeName>
        <fullName evidence="5">7-cyano-7-carbaguanine reductase</fullName>
    </alternativeName>
    <alternativeName>
        <fullName evidence="5">NADPH-dependent nitrile oxidoreductase</fullName>
    </alternativeName>
    <alternativeName>
        <fullName evidence="5">PreQ(0) reductase</fullName>
    </alternativeName>
</protein>
<accession>A0A7W7YPZ1</accession>
<dbReference type="EMBL" id="JACHIF010000012">
    <property type="protein sequence ID" value="MBB5040238.1"/>
    <property type="molecule type" value="Genomic_DNA"/>
</dbReference>
<keyword evidence="2 5" id="KW-0671">Queuosine biosynthesis</keyword>
<dbReference type="GO" id="GO:0033739">
    <property type="term" value="F:preQ1 synthase activity"/>
    <property type="evidence" value="ECO:0007669"/>
    <property type="project" value="UniProtKB-UniRule"/>
</dbReference>
<dbReference type="PANTHER" id="PTHR34354:SF1">
    <property type="entry name" value="NADPH-DEPENDENT 7-CYANO-7-DEAZAGUANINE REDUCTASE"/>
    <property type="match status" value="1"/>
</dbReference>
<dbReference type="EC" id="1.7.1.13" evidence="5"/>
<dbReference type="GO" id="GO:0005737">
    <property type="term" value="C:cytoplasm"/>
    <property type="evidence" value="ECO:0007669"/>
    <property type="project" value="UniProtKB-SubCell"/>
</dbReference>
<keyword evidence="1 5" id="KW-0963">Cytoplasm</keyword>
<dbReference type="PANTHER" id="PTHR34354">
    <property type="entry name" value="NADPH-DEPENDENT 7-CYANO-7-DEAZAGUANINE REDUCTASE"/>
    <property type="match status" value="1"/>
</dbReference>
<proteinExistence type="inferred from homology"/>
<keyword evidence="4 5" id="KW-0560">Oxidoreductase</keyword>
<evidence type="ECO:0000256" key="5">
    <source>
        <dbReference type="HAMAP-Rule" id="MF_00818"/>
    </source>
</evidence>
<dbReference type="RefSeq" id="WP_184212783.1">
    <property type="nucleotide sequence ID" value="NZ_JACHIF010000012.1"/>
</dbReference>
<dbReference type="AlphaFoldDB" id="A0A7W7YPZ1"/>
<sequence length="152" mass="16619">MSDSLTADITLLGRSEHRLPASPDEAALETFPNRTPGRNYTIHLSAPDFGSLCPVTGQPDAAHVEILYIPGERCVETKSLKFYLASYRNHASFNEAIVNRILDDLVAACAPKQAIVRGRFVPRGGIQLTCEARHPTRDVPLEWPAASLSTAH</sequence>
<dbReference type="NCBIfam" id="TIGR03139">
    <property type="entry name" value="QueF-II"/>
    <property type="match status" value="1"/>
</dbReference>
<dbReference type="GO" id="GO:0008616">
    <property type="term" value="P:tRNA queuosine(34) biosynthetic process"/>
    <property type="evidence" value="ECO:0007669"/>
    <property type="project" value="UniProtKB-UniRule"/>
</dbReference>